<evidence type="ECO:0000256" key="4">
    <source>
        <dbReference type="ARBA" id="ARBA00022723"/>
    </source>
</evidence>
<dbReference type="Gene3D" id="3.40.50.620">
    <property type="entry name" value="HUPs"/>
    <property type="match status" value="1"/>
</dbReference>
<evidence type="ECO:0000313" key="13">
    <source>
        <dbReference type="EMBL" id="MBP1850788.1"/>
    </source>
</evidence>
<name>A0ABS4DYM0_9HYPH</name>
<dbReference type="PANTHER" id="PTHR10890:SF3">
    <property type="entry name" value="CYSTEINE--TRNA LIGASE, CYTOPLASMIC"/>
    <property type="match status" value="1"/>
</dbReference>
<keyword evidence="7 10" id="KW-0067">ATP-binding</keyword>
<feature type="binding site" evidence="10">
    <location>
        <position position="31"/>
    </location>
    <ligand>
        <name>Zn(2+)</name>
        <dbReference type="ChEBI" id="CHEBI:29105"/>
    </ligand>
</feature>
<keyword evidence="5 10" id="KW-0547">Nucleotide-binding</keyword>
<dbReference type="SUPFAM" id="SSF47323">
    <property type="entry name" value="Anticodon-binding domain of a subclass of class I aminoacyl-tRNA synthetases"/>
    <property type="match status" value="1"/>
</dbReference>
<keyword evidence="14" id="KW-1185">Reference proteome</keyword>
<evidence type="ECO:0000256" key="10">
    <source>
        <dbReference type="HAMAP-Rule" id="MF_00041"/>
    </source>
</evidence>
<comment type="catalytic activity">
    <reaction evidence="10">
        <text>tRNA(Cys) + L-cysteine + ATP = L-cysteinyl-tRNA(Cys) + AMP + diphosphate</text>
        <dbReference type="Rhea" id="RHEA:17773"/>
        <dbReference type="Rhea" id="RHEA-COMP:9661"/>
        <dbReference type="Rhea" id="RHEA-COMP:9679"/>
        <dbReference type="ChEBI" id="CHEBI:30616"/>
        <dbReference type="ChEBI" id="CHEBI:33019"/>
        <dbReference type="ChEBI" id="CHEBI:35235"/>
        <dbReference type="ChEBI" id="CHEBI:78442"/>
        <dbReference type="ChEBI" id="CHEBI:78517"/>
        <dbReference type="ChEBI" id="CHEBI:456215"/>
        <dbReference type="EC" id="6.1.1.16"/>
    </reaction>
</comment>
<feature type="binding site" evidence="10">
    <location>
        <position position="244"/>
    </location>
    <ligand>
        <name>Zn(2+)</name>
        <dbReference type="ChEBI" id="CHEBI:29105"/>
    </ligand>
</feature>
<accession>A0ABS4DYM0</accession>
<dbReference type="CDD" id="cd00672">
    <property type="entry name" value="CysRS_core"/>
    <property type="match status" value="1"/>
</dbReference>
<dbReference type="GO" id="GO:0004817">
    <property type="term" value="F:cysteine-tRNA ligase activity"/>
    <property type="evidence" value="ECO:0007669"/>
    <property type="project" value="UniProtKB-EC"/>
</dbReference>
<dbReference type="SUPFAM" id="SSF52374">
    <property type="entry name" value="Nucleotidylyl transferase"/>
    <property type="match status" value="1"/>
</dbReference>
<evidence type="ECO:0000256" key="9">
    <source>
        <dbReference type="ARBA" id="ARBA00023146"/>
    </source>
</evidence>
<dbReference type="RefSeq" id="WP_209944852.1">
    <property type="nucleotide sequence ID" value="NZ_JAGGJU010000005.1"/>
</dbReference>
<evidence type="ECO:0000256" key="7">
    <source>
        <dbReference type="ARBA" id="ARBA00022840"/>
    </source>
</evidence>
<gene>
    <name evidence="10" type="primary">cysS</name>
    <name evidence="13" type="ORF">J2Z17_002225</name>
</gene>
<proteinExistence type="inferred from homology"/>
<reference evidence="13 14" key="1">
    <citation type="submission" date="2021-03" db="EMBL/GenBank/DDBJ databases">
        <title>Genomic Encyclopedia of Type Strains, Phase IV (KMG-IV): sequencing the most valuable type-strain genomes for metagenomic binning, comparative biology and taxonomic classification.</title>
        <authorList>
            <person name="Goeker M."/>
        </authorList>
    </citation>
    <scope>NUCLEOTIDE SEQUENCE [LARGE SCALE GENOMIC DNA]</scope>
    <source>
        <strain evidence="13 14">DSM 21600</strain>
    </source>
</reference>
<sequence length="461" mass="50938">MAAGLKLYNTLTREKVDFQPIDRENVRLYVCGPTVYDFAHIGNARPVIVFDVLFRLLRHLYGADHVTYARNITDVDDKINARALRDFPDLPLNDAIARVTKATADQFHKDVAALGTLEPTVEPRATDNIAQMIAIIGRLIERDHAYVAAGEVLFDTKSMADYGQLSKRPLDEQQAGARIAVDAHKKNPGDFVLWKLSSGNEPGWESPWGRGRPGWHIECSAMSERYLGHTFDIHGGGLDLIFPHHENEIAQSRCAHGTDVMANVWMHNGFVQVEGRKMSKSDGNFITIHDLLETETFGGRKWPGAVLRLAMLMTHYREPIDFSVKRLEEAERLLAKWPAGDAGDAAPDASVLEALGDDLNTVAAVHALHALATAANGDSDKLPAFLASAALLGLEPKKAEVADDLVSAIQVLIDMRLEMLKAKNFAEADKIRDDLAAKGIQLKDGKDKETGERVTTWEVKR</sequence>
<feature type="short sequence motif" description="'KMSKS' region" evidence="10">
    <location>
        <begin position="277"/>
        <end position="281"/>
    </location>
</feature>
<organism evidence="13 14">
    <name type="scientific">Rhizobium halophytocola</name>
    <dbReference type="NCBI Taxonomy" id="735519"/>
    <lineage>
        <taxon>Bacteria</taxon>
        <taxon>Pseudomonadati</taxon>
        <taxon>Pseudomonadota</taxon>
        <taxon>Alphaproteobacteria</taxon>
        <taxon>Hyphomicrobiales</taxon>
        <taxon>Rhizobiaceae</taxon>
        <taxon>Rhizobium/Agrobacterium group</taxon>
        <taxon>Rhizobium</taxon>
    </lineage>
</organism>
<dbReference type="Pfam" id="PF23493">
    <property type="entry name" value="CysS_C"/>
    <property type="match status" value="1"/>
</dbReference>
<protein>
    <recommendedName>
        <fullName evidence="10">Cysteine--tRNA ligase</fullName>
        <ecNumber evidence="10">6.1.1.16</ecNumber>
    </recommendedName>
    <alternativeName>
        <fullName evidence="10">Cysteinyl-tRNA synthetase</fullName>
        <shortName evidence="10">CysRS</shortName>
    </alternativeName>
</protein>
<dbReference type="InterPro" id="IPR009080">
    <property type="entry name" value="tRNAsynth_Ia_anticodon-bd"/>
</dbReference>
<evidence type="ECO:0000256" key="3">
    <source>
        <dbReference type="ARBA" id="ARBA00022598"/>
    </source>
</evidence>
<feature type="short sequence motif" description="'HIGH' region" evidence="10">
    <location>
        <begin position="33"/>
        <end position="43"/>
    </location>
</feature>
<keyword evidence="4 10" id="KW-0479">Metal-binding</keyword>
<keyword evidence="3 10" id="KW-0436">Ligase</keyword>
<evidence type="ECO:0000256" key="6">
    <source>
        <dbReference type="ARBA" id="ARBA00022833"/>
    </source>
</evidence>
<comment type="cofactor">
    <cofactor evidence="10">
        <name>Zn(2+)</name>
        <dbReference type="ChEBI" id="CHEBI:29105"/>
    </cofactor>
    <text evidence="10">Binds 1 zinc ion per subunit.</text>
</comment>
<dbReference type="PRINTS" id="PR00983">
    <property type="entry name" value="TRNASYNTHCYS"/>
</dbReference>
<feature type="domain" description="tRNA synthetases class I catalytic" evidence="11">
    <location>
        <begin position="18"/>
        <end position="331"/>
    </location>
</feature>
<feature type="domain" description="Cysteinyl-tRNA ligase anticodon binding" evidence="12">
    <location>
        <begin position="403"/>
        <end position="448"/>
    </location>
</feature>
<dbReference type="Pfam" id="PF01406">
    <property type="entry name" value="tRNA-synt_1e"/>
    <property type="match status" value="1"/>
</dbReference>
<feature type="binding site" evidence="10">
    <location>
        <position position="219"/>
    </location>
    <ligand>
        <name>Zn(2+)</name>
        <dbReference type="ChEBI" id="CHEBI:29105"/>
    </ligand>
</feature>
<evidence type="ECO:0000256" key="5">
    <source>
        <dbReference type="ARBA" id="ARBA00022741"/>
    </source>
</evidence>
<comment type="subunit">
    <text evidence="2 10">Monomer.</text>
</comment>
<evidence type="ECO:0000313" key="14">
    <source>
        <dbReference type="Proteomes" id="UP000759443"/>
    </source>
</evidence>
<comment type="similarity">
    <text evidence="1 10">Belongs to the class-I aminoacyl-tRNA synthetase family.</text>
</comment>
<keyword evidence="10" id="KW-0963">Cytoplasm</keyword>
<feature type="binding site" evidence="10">
    <location>
        <position position="248"/>
    </location>
    <ligand>
        <name>Zn(2+)</name>
        <dbReference type="ChEBI" id="CHEBI:29105"/>
    </ligand>
</feature>
<keyword evidence="6 10" id="KW-0862">Zinc</keyword>
<dbReference type="EMBL" id="JAGGJU010000005">
    <property type="protein sequence ID" value="MBP1850788.1"/>
    <property type="molecule type" value="Genomic_DNA"/>
</dbReference>
<keyword evidence="8 10" id="KW-0648">Protein biosynthesis</keyword>
<keyword evidence="9 10" id="KW-0030">Aminoacyl-tRNA synthetase</keyword>
<dbReference type="NCBIfam" id="TIGR00435">
    <property type="entry name" value="cysS"/>
    <property type="match status" value="1"/>
</dbReference>
<dbReference type="PANTHER" id="PTHR10890">
    <property type="entry name" value="CYSTEINYL-TRNA SYNTHETASE"/>
    <property type="match status" value="1"/>
</dbReference>
<comment type="caution">
    <text evidence="13">The sequence shown here is derived from an EMBL/GenBank/DDBJ whole genome shotgun (WGS) entry which is preliminary data.</text>
</comment>
<comment type="subcellular location">
    <subcellularLocation>
        <location evidence="10">Cytoplasm</location>
    </subcellularLocation>
</comment>
<evidence type="ECO:0000256" key="1">
    <source>
        <dbReference type="ARBA" id="ARBA00005594"/>
    </source>
</evidence>
<dbReference type="HAMAP" id="MF_00041">
    <property type="entry name" value="Cys_tRNA_synth"/>
    <property type="match status" value="1"/>
</dbReference>
<dbReference type="InterPro" id="IPR024909">
    <property type="entry name" value="Cys-tRNA/MSH_ligase"/>
</dbReference>
<dbReference type="InterPro" id="IPR032678">
    <property type="entry name" value="tRNA-synt_1_cat_dom"/>
</dbReference>
<dbReference type="Proteomes" id="UP000759443">
    <property type="component" value="Unassembled WGS sequence"/>
</dbReference>
<dbReference type="EC" id="6.1.1.16" evidence="10"/>
<evidence type="ECO:0000256" key="8">
    <source>
        <dbReference type="ARBA" id="ARBA00022917"/>
    </source>
</evidence>
<evidence type="ECO:0000256" key="2">
    <source>
        <dbReference type="ARBA" id="ARBA00011245"/>
    </source>
</evidence>
<dbReference type="InterPro" id="IPR015803">
    <property type="entry name" value="Cys-tRNA-ligase"/>
</dbReference>
<dbReference type="InterPro" id="IPR014729">
    <property type="entry name" value="Rossmann-like_a/b/a_fold"/>
</dbReference>
<evidence type="ECO:0000259" key="11">
    <source>
        <dbReference type="Pfam" id="PF01406"/>
    </source>
</evidence>
<feature type="binding site" evidence="10">
    <location>
        <position position="280"/>
    </location>
    <ligand>
        <name>ATP</name>
        <dbReference type="ChEBI" id="CHEBI:30616"/>
    </ligand>
</feature>
<evidence type="ECO:0000259" key="12">
    <source>
        <dbReference type="Pfam" id="PF23493"/>
    </source>
</evidence>
<dbReference type="InterPro" id="IPR056411">
    <property type="entry name" value="CysS_C"/>
</dbReference>